<name>A0A5B7IKC3_PORTR</name>
<reference evidence="2 3" key="1">
    <citation type="submission" date="2019-05" db="EMBL/GenBank/DDBJ databases">
        <title>Another draft genome of Portunus trituberculatus and its Hox gene families provides insights of decapod evolution.</title>
        <authorList>
            <person name="Jeong J.-H."/>
            <person name="Song I."/>
            <person name="Kim S."/>
            <person name="Choi T."/>
            <person name="Kim D."/>
            <person name="Ryu S."/>
            <person name="Kim W."/>
        </authorList>
    </citation>
    <scope>NUCLEOTIDE SEQUENCE [LARGE SCALE GENOMIC DNA]</scope>
    <source>
        <tissue evidence="2">Muscle</tissue>
    </source>
</reference>
<dbReference type="EMBL" id="VSRR010060740">
    <property type="protein sequence ID" value="MPC82785.1"/>
    <property type="molecule type" value="Genomic_DNA"/>
</dbReference>
<feature type="compositionally biased region" description="Gly residues" evidence="1">
    <location>
        <begin position="10"/>
        <end position="19"/>
    </location>
</feature>
<proteinExistence type="predicted"/>
<comment type="caution">
    <text evidence="2">The sequence shown here is derived from an EMBL/GenBank/DDBJ whole genome shotgun (WGS) entry which is preliminary data.</text>
</comment>
<organism evidence="2 3">
    <name type="scientific">Portunus trituberculatus</name>
    <name type="common">Swimming crab</name>
    <name type="synonym">Neptunus trituberculatus</name>
    <dbReference type="NCBI Taxonomy" id="210409"/>
    <lineage>
        <taxon>Eukaryota</taxon>
        <taxon>Metazoa</taxon>
        <taxon>Ecdysozoa</taxon>
        <taxon>Arthropoda</taxon>
        <taxon>Crustacea</taxon>
        <taxon>Multicrustacea</taxon>
        <taxon>Malacostraca</taxon>
        <taxon>Eumalacostraca</taxon>
        <taxon>Eucarida</taxon>
        <taxon>Decapoda</taxon>
        <taxon>Pleocyemata</taxon>
        <taxon>Brachyura</taxon>
        <taxon>Eubrachyura</taxon>
        <taxon>Portunoidea</taxon>
        <taxon>Portunidae</taxon>
        <taxon>Portuninae</taxon>
        <taxon>Portunus</taxon>
    </lineage>
</organism>
<feature type="region of interest" description="Disordered" evidence="1">
    <location>
        <begin position="1"/>
        <end position="22"/>
    </location>
</feature>
<evidence type="ECO:0000313" key="3">
    <source>
        <dbReference type="Proteomes" id="UP000324222"/>
    </source>
</evidence>
<keyword evidence="3" id="KW-1185">Reference proteome</keyword>
<sequence>MLEVLRQAGCGEGDIGGVEGDVPRHREHNAICDGNSHALKSLIHKVQDFRALTGHRDRTMEQAWTESPHGA</sequence>
<accession>A0A5B7IKC3</accession>
<gene>
    <name evidence="2" type="ORF">E2C01_077468</name>
</gene>
<protein>
    <submittedName>
        <fullName evidence="2">Uncharacterized protein</fullName>
    </submittedName>
</protein>
<dbReference type="AlphaFoldDB" id="A0A5B7IKC3"/>
<evidence type="ECO:0000313" key="2">
    <source>
        <dbReference type="EMBL" id="MPC82785.1"/>
    </source>
</evidence>
<evidence type="ECO:0000256" key="1">
    <source>
        <dbReference type="SAM" id="MobiDB-lite"/>
    </source>
</evidence>
<dbReference type="Proteomes" id="UP000324222">
    <property type="component" value="Unassembled WGS sequence"/>
</dbReference>